<protein>
    <submittedName>
        <fullName evidence="1">Uncharacterized protein</fullName>
    </submittedName>
</protein>
<evidence type="ECO:0000313" key="2">
    <source>
        <dbReference type="Proteomes" id="UP001205531"/>
    </source>
</evidence>
<reference evidence="1" key="1">
    <citation type="submission" date="2022-07" db="EMBL/GenBank/DDBJ databases">
        <title>Prevotella copri.</title>
        <authorList>
            <person name="Yang C."/>
        </authorList>
    </citation>
    <scope>NUCLEOTIDE SEQUENCE</scope>
    <source>
        <strain evidence="1">HF2107</strain>
    </source>
</reference>
<dbReference type="EMBL" id="JANDWZ010000029">
    <property type="protein sequence ID" value="MCP9565235.1"/>
    <property type="molecule type" value="Genomic_DNA"/>
</dbReference>
<dbReference type="AlphaFoldDB" id="A0AAW5IP51"/>
<evidence type="ECO:0000313" key="1">
    <source>
        <dbReference type="EMBL" id="MCP9565235.1"/>
    </source>
</evidence>
<dbReference type="RefSeq" id="WP_254953287.1">
    <property type="nucleotide sequence ID" value="NZ_JANDWY010000025.1"/>
</dbReference>
<proteinExistence type="predicted"/>
<accession>A0AAW5IP51</accession>
<dbReference type="Proteomes" id="UP001205531">
    <property type="component" value="Unassembled WGS sequence"/>
</dbReference>
<organism evidence="1 2">
    <name type="scientific">Segatella copri</name>
    <dbReference type="NCBI Taxonomy" id="165179"/>
    <lineage>
        <taxon>Bacteria</taxon>
        <taxon>Pseudomonadati</taxon>
        <taxon>Bacteroidota</taxon>
        <taxon>Bacteroidia</taxon>
        <taxon>Bacteroidales</taxon>
        <taxon>Prevotellaceae</taxon>
        <taxon>Segatella</taxon>
    </lineage>
</organism>
<sequence length="81" mass="8742">MAKAEMDDIQMKNLVGASNITMLKTLIEAKDTFKGFESSLAGTNTAYEQMAINTDNLDGTIGGLKSNWEALLLTLGESEII</sequence>
<name>A0AAW5IP51_9BACT</name>
<gene>
    <name evidence="1" type="ORF">NNC64_11845</name>
</gene>
<comment type="caution">
    <text evidence="1">The sequence shown here is derived from an EMBL/GenBank/DDBJ whole genome shotgun (WGS) entry which is preliminary data.</text>
</comment>